<feature type="transmembrane region" description="Helical" evidence="1">
    <location>
        <begin position="21"/>
        <end position="53"/>
    </location>
</feature>
<organism evidence="3 4">
    <name type="scientific">Chloracidobacterium validum</name>
    <dbReference type="NCBI Taxonomy" id="2821543"/>
    <lineage>
        <taxon>Bacteria</taxon>
        <taxon>Pseudomonadati</taxon>
        <taxon>Acidobacteriota</taxon>
        <taxon>Terriglobia</taxon>
        <taxon>Terriglobales</taxon>
        <taxon>Acidobacteriaceae</taxon>
        <taxon>Chloracidobacterium</taxon>
    </lineage>
</organism>
<keyword evidence="1" id="KW-0812">Transmembrane</keyword>
<protein>
    <submittedName>
        <fullName evidence="3">CPBP family intramembrane metalloprotease</fullName>
    </submittedName>
</protein>
<feature type="domain" description="CAAX prenyl protease 2/Lysostaphin resistance protein A-like" evidence="2">
    <location>
        <begin position="164"/>
        <end position="254"/>
    </location>
</feature>
<feature type="transmembrane region" description="Helical" evidence="1">
    <location>
        <begin position="216"/>
        <end position="235"/>
    </location>
</feature>
<keyword evidence="3" id="KW-0482">Metalloprotease</keyword>
<dbReference type="InterPro" id="IPR003675">
    <property type="entry name" value="Rce1/LyrA-like_dom"/>
</dbReference>
<keyword evidence="1" id="KW-0472">Membrane</keyword>
<evidence type="ECO:0000256" key="1">
    <source>
        <dbReference type="SAM" id="Phobius"/>
    </source>
</evidence>
<reference evidence="3 4" key="1">
    <citation type="submission" date="2021-03" db="EMBL/GenBank/DDBJ databases">
        <title>Genomic and phenotypic characterization of Chloracidobacterium isolates provides evidence for multiple species.</title>
        <authorList>
            <person name="Saini M.K."/>
            <person name="Costas A.M.G."/>
            <person name="Tank M."/>
            <person name="Bryant D.A."/>
        </authorList>
    </citation>
    <scope>NUCLEOTIDE SEQUENCE [LARGE SCALE GENOMIC DNA]</scope>
    <source>
        <strain evidence="3 4">BV2-C</strain>
    </source>
</reference>
<feature type="transmembrane region" description="Helical" evidence="1">
    <location>
        <begin position="194"/>
        <end position="210"/>
    </location>
</feature>
<dbReference type="EMBL" id="CP072648">
    <property type="protein sequence ID" value="QUW01857.1"/>
    <property type="molecule type" value="Genomic_DNA"/>
</dbReference>
<evidence type="ECO:0000313" key="4">
    <source>
        <dbReference type="Proteomes" id="UP000676506"/>
    </source>
</evidence>
<feature type="transmembrane region" description="Helical" evidence="1">
    <location>
        <begin position="73"/>
        <end position="96"/>
    </location>
</feature>
<feature type="transmembrane region" description="Helical" evidence="1">
    <location>
        <begin position="242"/>
        <end position="264"/>
    </location>
</feature>
<dbReference type="Pfam" id="PF02517">
    <property type="entry name" value="Rce1-like"/>
    <property type="match status" value="1"/>
</dbReference>
<feature type="transmembrane region" description="Helical" evidence="1">
    <location>
        <begin position="161"/>
        <end position="182"/>
    </location>
</feature>
<feature type="transmembrane region" description="Helical" evidence="1">
    <location>
        <begin position="122"/>
        <end position="141"/>
    </location>
</feature>
<gene>
    <name evidence="3" type="ORF">J8C06_05605</name>
</gene>
<keyword evidence="3" id="KW-0645">Protease</keyword>
<evidence type="ECO:0000313" key="3">
    <source>
        <dbReference type="EMBL" id="QUW01857.1"/>
    </source>
</evidence>
<sequence>MTRHTPPMADGRVASPPPLRVGWNASAALVAWLVSVSCLFLASLGAQLGWLTWYYWKQGMMPTQADMVGSHSLTLTLILSTFVAHAVILGWCVRLIRRTSPQGMLRALGFDWGFPLWSRKGGLLAACVLAAPGFLALGAWLERYVPNSKTDLDRVLAMGPSIRIAIALVAALSAPLVEEIVYRGIVFGGLRTRLGTGVTVAVVSVLFLVVHVPQYWGAWAGLTMLGLLSLALTLLRAATGSVLPAVALHYAFNGIQAVAIIFFWEHLEASQSTTP</sequence>
<keyword evidence="3" id="KW-0378">Hydrolase</keyword>
<dbReference type="Proteomes" id="UP000676506">
    <property type="component" value="Chromosome 1"/>
</dbReference>
<dbReference type="PANTHER" id="PTHR36435">
    <property type="entry name" value="SLR1288 PROTEIN"/>
    <property type="match status" value="1"/>
</dbReference>
<dbReference type="InterPro" id="IPR052710">
    <property type="entry name" value="CAAX_protease"/>
</dbReference>
<proteinExistence type="predicted"/>
<keyword evidence="4" id="KW-1185">Reference proteome</keyword>
<name>A0ABX8B4E9_9BACT</name>
<keyword evidence="1" id="KW-1133">Transmembrane helix</keyword>
<dbReference type="PANTHER" id="PTHR36435:SF1">
    <property type="entry name" value="CAAX AMINO TERMINAL PROTEASE FAMILY PROTEIN"/>
    <property type="match status" value="1"/>
</dbReference>
<dbReference type="GO" id="GO:0008237">
    <property type="term" value="F:metallopeptidase activity"/>
    <property type="evidence" value="ECO:0007669"/>
    <property type="project" value="UniProtKB-KW"/>
</dbReference>
<accession>A0ABX8B4E9</accession>
<dbReference type="RefSeq" id="WP_211427749.1">
    <property type="nucleotide sequence ID" value="NZ_CP072648.1"/>
</dbReference>
<evidence type="ECO:0000259" key="2">
    <source>
        <dbReference type="Pfam" id="PF02517"/>
    </source>
</evidence>